<name>A0A0C2W8L3_RHOER</name>
<dbReference type="RefSeq" id="WP_020909695.1">
    <property type="nucleotide sequence ID" value="NZ_JAOPFY010000003.1"/>
</dbReference>
<organism evidence="2 3">
    <name type="scientific">Rhodococcus erythropolis</name>
    <name type="common">Arthrobacter picolinophilus</name>
    <dbReference type="NCBI Taxonomy" id="1833"/>
    <lineage>
        <taxon>Bacteria</taxon>
        <taxon>Bacillati</taxon>
        <taxon>Actinomycetota</taxon>
        <taxon>Actinomycetes</taxon>
        <taxon>Mycobacteriales</taxon>
        <taxon>Nocardiaceae</taxon>
        <taxon>Rhodococcus</taxon>
        <taxon>Rhodococcus erythropolis group</taxon>
    </lineage>
</organism>
<proteinExistence type="predicted"/>
<accession>A0A0C2W8L3</accession>
<dbReference type="Pfam" id="PF18029">
    <property type="entry name" value="Glyoxalase_6"/>
    <property type="match status" value="1"/>
</dbReference>
<dbReference type="SUPFAM" id="SSF54593">
    <property type="entry name" value="Glyoxalase/Bleomycin resistance protein/Dihydroxybiphenyl dioxygenase"/>
    <property type="match status" value="1"/>
</dbReference>
<dbReference type="InterPro" id="IPR041581">
    <property type="entry name" value="Glyoxalase_6"/>
</dbReference>
<dbReference type="AlphaFoldDB" id="A0A0C2W8L3"/>
<dbReference type="InterPro" id="IPR029068">
    <property type="entry name" value="Glyas_Bleomycin-R_OHBP_Dase"/>
</dbReference>
<evidence type="ECO:0000259" key="1">
    <source>
        <dbReference type="Pfam" id="PF18029"/>
    </source>
</evidence>
<protein>
    <submittedName>
        <fullName evidence="2">Glyoxalase</fullName>
    </submittedName>
</protein>
<dbReference type="PANTHER" id="PTHR35908">
    <property type="entry name" value="HYPOTHETICAL FUSION PROTEIN"/>
    <property type="match status" value="1"/>
</dbReference>
<sequence length="138" mass="15409">MLTRVDLTMDCTDPDRLATFWKIAAGYVDEPPPQPFSTREEWLATFDDEGDGMGGAWLHHPLGVAPRLCLLQVPESKVAKNRLHLDLRVSGDGTPVEKWATILREVERLLRAGASELERFEGHHVSMADPEGNEFCVA</sequence>
<gene>
    <name evidence="2" type="ORF">BS297_12785</name>
</gene>
<dbReference type="Proteomes" id="UP000325576">
    <property type="component" value="Unassembled WGS sequence"/>
</dbReference>
<dbReference type="PANTHER" id="PTHR35908:SF1">
    <property type="entry name" value="CONSERVED PROTEIN"/>
    <property type="match status" value="1"/>
</dbReference>
<evidence type="ECO:0000313" key="3">
    <source>
        <dbReference type="Proteomes" id="UP000325576"/>
    </source>
</evidence>
<comment type="caution">
    <text evidence="2">The sequence shown here is derived from an EMBL/GenBank/DDBJ whole genome shotgun (WGS) entry which is preliminary data.</text>
</comment>
<reference evidence="2 3" key="1">
    <citation type="journal article" date="2017" name="Poromechanics V (2013)">
        <title>Genomic Characterization of the Arsenic-Tolerant Actinobacterium, &lt;i&gt;Rhodococcus erythropolis&lt;/i&gt; S43.</title>
        <authorList>
            <person name="Retamal-Morales G."/>
            <person name="Mehnert M."/>
            <person name="Schwabe R."/>
            <person name="Tischler D."/>
            <person name="Schloemann M."/>
            <person name="Levican G.J."/>
        </authorList>
    </citation>
    <scope>NUCLEOTIDE SEQUENCE [LARGE SCALE GENOMIC DNA]</scope>
    <source>
        <strain evidence="2 3">S43</strain>
    </source>
</reference>
<dbReference type="OMA" id="AAFWKTA"/>
<dbReference type="EMBL" id="MRBO01000385">
    <property type="protein sequence ID" value="KAB2584965.1"/>
    <property type="molecule type" value="Genomic_DNA"/>
</dbReference>
<dbReference type="Gene3D" id="3.10.180.10">
    <property type="entry name" value="2,3-Dihydroxybiphenyl 1,2-Dioxygenase, domain 1"/>
    <property type="match status" value="1"/>
</dbReference>
<feature type="domain" description="Glyoxalase-like" evidence="1">
    <location>
        <begin position="7"/>
        <end position="137"/>
    </location>
</feature>
<evidence type="ECO:0000313" key="2">
    <source>
        <dbReference type="EMBL" id="KAB2584965.1"/>
    </source>
</evidence>